<dbReference type="EMBL" id="MH576960">
    <property type="protein sequence ID" value="AXH66061.1"/>
    <property type="molecule type" value="Genomic_DNA"/>
</dbReference>
<protein>
    <submittedName>
        <fullName evidence="2">Uncharacterized protein</fullName>
    </submittedName>
</protein>
<dbReference type="RefSeq" id="YP_010097416.1">
    <property type="nucleotide sequence ID" value="NC_055758.1"/>
</dbReference>
<keyword evidence="1" id="KW-0812">Transmembrane</keyword>
<name>A0A345M6E0_9CAUD</name>
<evidence type="ECO:0000313" key="3">
    <source>
        <dbReference type="Proteomes" id="UP000260273"/>
    </source>
</evidence>
<reference evidence="3" key="1">
    <citation type="submission" date="2018-07" db="EMBL/GenBank/DDBJ databases">
        <authorList>
            <person name="Quirk P.G."/>
            <person name="Krulwich T.A."/>
        </authorList>
    </citation>
    <scope>NUCLEOTIDE SEQUENCE [LARGE SCALE GENOMIC DNA]</scope>
</reference>
<sequence>MTVTERVVMIVGGWLILAAFVNGADGHWLAVAVCLAWGIACLIWVFGRSRDRYDRRQARENAALLARFEEDARRAVESNHSDEWIKTREGFYVRARDLYRDRDSDRGGLGGSDQERDQR</sequence>
<proteinExistence type="predicted"/>
<feature type="transmembrane region" description="Helical" evidence="1">
    <location>
        <begin position="29"/>
        <end position="47"/>
    </location>
</feature>
<feature type="transmembrane region" description="Helical" evidence="1">
    <location>
        <begin position="7"/>
        <end position="23"/>
    </location>
</feature>
<keyword evidence="3" id="KW-1185">Reference proteome</keyword>
<dbReference type="GeneID" id="65115080"/>
<organism evidence="2 3">
    <name type="scientific">Gordonia phage Pleakley</name>
    <dbReference type="NCBI Taxonomy" id="2283246"/>
    <lineage>
        <taxon>Viruses</taxon>
        <taxon>Duplodnaviria</taxon>
        <taxon>Heunggongvirae</taxon>
        <taxon>Uroviricota</taxon>
        <taxon>Caudoviricetes</taxon>
        <taxon>Zierdtviridae</taxon>
        <taxon>Emilbogenvirinae</taxon>
        <taxon>Pleakleyvirus</taxon>
        <taxon>Pleakleyvirus pleakley</taxon>
    </lineage>
</organism>
<evidence type="ECO:0000313" key="2">
    <source>
        <dbReference type="EMBL" id="AXH66061.1"/>
    </source>
</evidence>
<dbReference type="Proteomes" id="UP000260273">
    <property type="component" value="Segment"/>
</dbReference>
<keyword evidence="1" id="KW-1133">Transmembrane helix</keyword>
<evidence type="ECO:0000256" key="1">
    <source>
        <dbReference type="SAM" id="Phobius"/>
    </source>
</evidence>
<keyword evidence="1" id="KW-0472">Membrane</keyword>
<dbReference type="KEGG" id="vg:65115080"/>
<gene>
    <name evidence="2" type="primary">22</name>
    <name evidence="2" type="ORF">SEA_PLEAKLEY_22</name>
</gene>
<accession>A0A345M6E0</accession>